<dbReference type="PROSITE" id="PS51257">
    <property type="entry name" value="PROKAR_LIPOPROTEIN"/>
    <property type="match status" value="1"/>
</dbReference>
<sequence length="144" mass="16087">MKPLKAVAIAIVTTVTLSACHPVLASDKFLDLDRSKYLPETQQTFNAIEKDATNICKRFAKNKPMPSNQTMNDCINTVAEDYVDSLMLGMDYQEVFGVRPDVKKAYDFFIKENKCGKDKICADHSLNQAVYFGIGYSVSELSSL</sequence>
<dbReference type="Proteomes" id="UP000479051">
    <property type="component" value="Segment"/>
</dbReference>
<dbReference type="GeneID" id="55603496"/>
<organism evidence="1 2">
    <name type="scientific">Cronobacter phage vB_CsaP_009</name>
    <dbReference type="NCBI Taxonomy" id="2699738"/>
    <lineage>
        <taxon>Viruses</taxon>
        <taxon>Duplodnaviria</taxon>
        <taxon>Heunggongvirae</taxon>
        <taxon>Uroviricota</taxon>
        <taxon>Caudoviricetes</taxon>
        <taxon>Grimontviridae</taxon>
        <taxon>Privateervirus</taxon>
        <taxon>Privateervirus pv009</taxon>
    </lineage>
</organism>
<evidence type="ECO:0000313" key="2">
    <source>
        <dbReference type="Proteomes" id="UP000479051"/>
    </source>
</evidence>
<evidence type="ECO:0000313" key="1">
    <source>
        <dbReference type="EMBL" id="BBU72708.1"/>
    </source>
</evidence>
<proteinExistence type="predicted"/>
<name>A0A679FBV5_9CAUD</name>
<protein>
    <recommendedName>
        <fullName evidence="3">Lipoprotein</fullName>
    </recommendedName>
</protein>
<dbReference type="EMBL" id="LC519601">
    <property type="protein sequence ID" value="BBU72708.1"/>
    <property type="molecule type" value="Genomic_DNA"/>
</dbReference>
<keyword evidence="2" id="KW-1185">Reference proteome</keyword>
<dbReference type="KEGG" id="vg:55603496"/>
<dbReference type="RefSeq" id="YP_009833441.1">
    <property type="nucleotide sequence ID" value="NC_048664.1"/>
</dbReference>
<accession>A0A679FBV5</accession>
<reference evidence="1 2" key="1">
    <citation type="submission" date="2020-01" db="EMBL/GenBank/DDBJ databases">
        <title>Isolation, characterization and genomic analysis of a lytic bacteriophage vB_CsaP_009 infecting Cronobacter.</title>
        <authorList>
            <person name="Soleimani-Delfan A."/>
            <person name="Shahin K."/>
            <person name="Barazandeh M."/>
            <person name="Komijani M."/>
        </authorList>
    </citation>
    <scope>NUCLEOTIDE SEQUENCE [LARGE SCALE GENOMIC DNA]</scope>
</reference>
<evidence type="ECO:0008006" key="3">
    <source>
        <dbReference type="Google" id="ProtNLM"/>
    </source>
</evidence>